<dbReference type="Proteomes" id="UP001501791">
    <property type="component" value="Unassembled WGS sequence"/>
</dbReference>
<name>A0ABP4N3L1_9MICO</name>
<sequence>MAAEATMRPIMIDQYRHLALAVPKEPEDRRGCSPFGADADVVCRFVVGVVCRFVGVVCRFVGVIPRVVDFDGAFANVVRFLGSGRLVVGEVVDSVVSALMVRLSPASAVAGEARRTRRHRRLRG</sequence>
<keyword evidence="2" id="KW-1185">Reference proteome</keyword>
<organism evidence="1 2">
    <name type="scientific">Brevibacterium picturae</name>
    <dbReference type="NCBI Taxonomy" id="260553"/>
    <lineage>
        <taxon>Bacteria</taxon>
        <taxon>Bacillati</taxon>
        <taxon>Actinomycetota</taxon>
        <taxon>Actinomycetes</taxon>
        <taxon>Micrococcales</taxon>
        <taxon>Brevibacteriaceae</taxon>
        <taxon>Brevibacterium</taxon>
    </lineage>
</organism>
<evidence type="ECO:0000313" key="1">
    <source>
        <dbReference type="EMBL" id="GAA1554531.1"/>
    </source>
</evidence>
<protein>
    <submittedName>
        <fullName evidence="1">Uncharacterized protein</fullName>
    </submittedName>
</protein>
<comment type="caution">
    <text evidence="1">The sequence shown here is derived from an EMBL/GenBank/DDBJ whole genome shotgun (WGS) entry which is preliminary data.</text>
</comment>
<gene>
    <name evidence="1" type="ORF">GCM10009691_30980</name>
</gene>
<dbReference type="EMBL" id="BAAALY010000016">
    <property type="protein sequence ID" value="GAA1554531.1"/>
    <property type="molecule type" value="Genomic_DNA"/>
</dbReference>
<evidence type="ECO:0000313" key="2">
    <source>
        <dbReference type="Proteomes" id="UP001501791"/>
    </source>
</evidence>
<accession>A0ABP4N3L1</accession>
<proteinExistence type="predicted"/>
<reference evidence="2" key="1">
    <citation type="journal article" date="2019" name="Int. J. Syst. Evol. Microbiol.">
        <title>The Global Catalogue of Microorganisms (GCM) 10K type strain sequencing project: providing services to taxonomists for standard genome sequencing and annotation.</title>
        <authorList>
            <consortium name="The Broad Institute Genomics Platform"/>
            <consortium name="The Broad Institute Genome Sequencing Center for Infectious Disease"/>
            <person name="Wu L."/>
            <person name="Ma J."/>
        </authorList>
    </citation>
    <scope>NUCLEOTIDE SEQUENCE [LARGE SCALE GENOMIC DNA]</scope>
    <source>
        <strain evidence="2">JCM 13319</strain>
    </source>
</reference>